<evidence type="ECO:0000256" key="1">
    <source>
        <dbReference type="SAM" id="Phobius"/>
    </source>
</evidence>
<feature type="transmembrane region" description="Helical" evidence="1">
    <location>
        <begin position="25"/>
        <end position="48"/>
    </location>
</feature>
<protein>
    <submittedName>
        <fullName evidence="2">DUF2269 family protein</fullName>
    </submittedName>
</protein>
<evidence type="ECO:0000313" key="3">
    <source>
        <dbReference type="Proteomes" id="UP000266552"/>
    </source>
</evidence>
<accession>A0A385TKW8</accession>
<dbReference type="KEGG" id="plw:D5F53_12870"/>
<keyword evidence="1" id="KW-0812">Transmembrane</keyword>
<feature type="transmembrane region" description="Helical" evidence="1">
    <location>
        <begin position="75"/>
        <end position="95"/>
    </location>
</feature>
<keyword evidence="1" id="KW-1133">Transmembrane helix</keyword>
<keyword evidence="1" id="KW-0472">Membrane</keyword>
<feature type="transmembrane region" description="Helical" evidence="1">
    <location>
        <begin position="101"/>
        <end position="120"/>
    </location>
</feature>
<evidence type="ECO:0000313" key="2">
    <source>
        <dbReference type="EMBL" id="AYB44131.1"/>
    </source>
</evidence>
<name>A0A385TKW8_PAELA</name>
<dbReference type="InterPro" id="IPR018729">
    <property type="entry name" value="DUF2269_transmembrane"/>
</dbReference>
<sequence length="175" mass="20262">MIRFIEEYSVLLRARNRGGDAEMQYLYTLLLVFHILSAILGVGPMFLFNKILKRAETVEQLRYAHHIVEKLNRNANYSFGIILVTGLLMGWMNPYLFRTEWYIASLILFFISGLYAIFAVEPLLKQMQGITSNQSVSSKISTEYKMLFQRKQSRDMVANLIAVVIILLMVIKPVF</sequence>
<dbReference type="Pfam" id="PF10027">
    <property type="entry name" value="DUF2269"/>
    <property type="match status" value="1"/>
</dbReference>
<dbReference type="AlphaFoldDB" id="A0A385TKW8"/>
<keyword evidence="3" id="KW-1185">Reference proteome</keyword>
<organism evidence="2 3">
    <name type="scientific">Paenibacillus lautus</name>
    <name type="common">Bacillus lautus</name>
    <dbReference type="NCBI Taxonomy" id="1401"/>
    <lineage>
        <taxon>Bacteria</taxon>
        <taxon>Bacillati</taxon>
        <taxon>Bacillota</taxon>
        <taxon>Bacilli</taxon>
        <taxon>Bacillales</taxon>
        <taxon>Paenibacillaceae</taxon>
        <taxon>Paenibacillus</taxon>
    </lineage>
</organism>
<reference evidence="2 3" key="1">
    <citation type="submission" date="2018-09" db="EMBL/GenBank/DDBJ databases">
        <title>Genome Sequence of Paenibacillus lautus Strain E7593-69, Azo Dye-Degrading Bacteria, Isolated from Commercial Tattoo Inks.</title>
        <authorList>
            <person name="Nho S.W."/>
            <person name="Kim S.-J."/>
            <person name="Kweon O."/>
            <person name="Cerniglia C.E."/>
        </authorList>
    </citation>
    <scope>NUCLEOTIDE SEQUENCE [LARGE SCALE GENOMIC DNA]</scope>
    <source>
        <strain evidence="2 3">E7593-69</strain>
    </source>
</reference>
<feature type="transmembrane region" description="Helical" evidence="1">
    <location>
        <begin position="156"/>
        <end position="174"/>
    </location>
</feature>
<dbReference type="EMBL" id="CP032412">
    <property type="protein sequence ID" value="AYB44131.1"/>
    <property type="molecule type" value="Genomic_DNA"/>
</dbReference>
<proteinExistence type="predicted"/>
<gene>
    <name evidence="2" type="ORF">D5F53_12870</name>
</gene>
<dbReference type="Proteomes" id="UP000266552">
    <property type="component" value="Chromosome"/>
</dbReference>